<keyword evidence="3" id="KW-1185">Reference proteome</keyword>
<dbReference type="SUPFAM" id="SSF53067">
    <property type="entry name" value="Actin-like ATPase domain"/>
    <property type="match status" value="1"/>
</dbReference>
<sequence>MTAEPTHATAHAEQRRWLVGVDVGGTKIEAALVDPDSEVRSTARVPARRGEDNLVEDVVAVVREVAGSRLADVAAVGIGTPGRVENDAGIVEHIVNLDVEAVALGPRVSGAIGVPVHVENDVNAAALGAARLLPEARGDGVVTFLNFGTGLAAGVIVDGELCRGASGALGEVGHIPVDPNRFDCPCGQRGCLETVCSGAAVAKLWPVAGGEAAMPDLIIRAAQGEVEACRVLGMVKHAIGDVIQIVVQALDPDVIIIGGGMSRTGEPLMRVIEDELSAREEPCPFLRGLHLADRLRLAPADAPLGALGAALSAGPAALSV</sequence>
<evidence type="ECO:0000256" key="1">
    <source>
        <dbReference type="ARBA" id="ARBA00006479"/>
    </source>
</evidence>
<dbReference type="InterPro" id="IPR043129">
    <property type="entry name" value="ATPase_NBD"/>
</dbReference>
<organism evidence="2 3">
    <name type="scientific">Bifidobacterium santillanense</name>
    <dbReference type="NCBI Taxonomy" id="2809028"/>
    <lineage>
        <taxon>Bacteria</taxon>
        <taxon>Bacillati</taxon>
        <taxon>Actinomycetota</taxon>
        <taxon>Actinomycetes</taxon>
        <taxon>Bifidobacteriales</taxon>
        <taxon>Bifidobacteriaceae</taxon>
        <taxon>Bifidobacterium</taxon>
    </lineage>
</organism>
<gene>
    <name evidence="2" type="ORF">JS528_02460</name>
</gene>
<accession>A0ABS5UMV0</accession>
<comment type="caution">
    <text evidence="2">The sequence shown here is derived from an EMBL/GenBank/DDBJ whole genome shotgun (WGS) entry which is preliminary data.</text>
</comment>
<dbReference type="RefSeq" id="WP_214357489.1">
    <property type="nucleotide sequence ID" value="NZ_JAFEJS010000001.1"/>
</dbReference>
<dbReference type="Proteomes" id="UP000773064">
    <property type="component" value="Unassembled WGS sequence"/>
</dbReference>
<dbReference type="PANTHER" id="PTHR18964:SF149">
    <property type="entry name" value="BIFUNCTIONAL UDP-N-ACETYLGLUCOSAMINE 2-EPIMERASE_N-ACETYLMANNOSAMINE KINASE"/>
    <property type="match status" value="1"/>
</dbReference>
<dbReference type="EMBL" id="JAFEJS010000001">
    <property type="protein sequence ID" value="MBT1172241.1"/>
    <property type="molecule type" value="Genomic_DNA"/>
</dbReference>
<protein>
    <submittedName>
        <fullName evidence="2">ROK family protein</fullName>
    </submittedName>
</protein>
<evidence type="ECO:0000313" key="2">
    <source>
        <dbReference type="EMBL" id="MBT1172241.1"/>
    </source>
</evidence>
<dbReference type="PANTHER" id="PTHR18964">
    <property type="entry name" value="ROK (REPRESSOR, ORF, KINASE) FAMILY"/>
    <property type="match status" value="1"/>
</dbReference>
<dbReference type="InterPro" id="IPR000600">
    <property type="entry name" value="ROK"/>
</dbReference>
<name>A0ABS5UMV0_9BIFI</name>
<reference evidence="2 3" key="1">
    <citation type="journal article" date="2021" name="Environ. Microbiol.">
        <title>Genetic insights into the dark matter of the mammalian gut microbiota through targeted genome reconstruction.</title>
        <authorList>
            <person name="Lugli G.A."/>
            <person name="Alessandri G."/>
            <person name="Milani C."/>
            <person name="Viappiani A."/>
            <person name="Fontana F."/>
            <person name="Tarracchini C."/>
            <person name="Mancabelli L."/>
            <person name="Argentini C."/>
            <person name="Ruiz L."/>
            <person name="Margolles A."/>
            <person name="van Sinderen D."/>
            <person name="Turroni F."/>
            <person name="Ventura M."/>
        </authorList>
    </citation>
    <scope>NUCLEOTIDE SEQUENCE [LARGE SCALE GENOMIC DNA]</scope>
    <source>
        <strain evidence="2 3">MA2</strain>
    </source>
</reference>
<comment type="similarity">
    <text evidence="1">Belongs to the ROK (NagC/XylR) family.</text>
</comment>
<dbReference type="Pfam" id="PF00480">
    <property type="entry name" value="ROK"/>
    <property type="match status" value="1"/>
</dbReference>
<evidence type="ECO:0000313" key="3">
    <source>
        <dbReference type="Proteomes" id="UP000773064"/>
    </source>
</evidence>
<dbReference type="Gene3D" id="3.30.420.40">
    <property type="match status" value="2"/>
</dbReference>
<proteinExistence type="inferred from homology"/>